<reference evidence="2" key="1">
    <citation type="submission" date="2022-01" db="EMBL/GenBank/DDBJ databases">
        <title>Genome sequencing of Zunongwangia sp. M21534 genome.</title>
        <authorList>
            <person name="Chen Y."/>
            <person name="Dong C."/>
            <person name="Shao Z."/>
        </authorList>
    </citation>
    <scope>NUCLEOTIDE SEQUENCE</scope>
    <source>
        <strain evidence="2">MCCC M21534</strain>
    </source>
</reference>
<dbReference type="RefSeq" id="WP_249600868.1">
    <property type="nucleotide sequence ID" value="NZ_JAKHSK010000006.1"/>
</dbReference>
<dbReference type="Proteomes" id="UP001139521">
    <property type="component" value="Unassembled WGS sequence"/>
</dbReference>
<comment type="caution">
    <text evidence="2">The sequence shown here is derived from an EMBL/GenBank/DDBJ whole genome shotgun (WGS) entry which is preliminary data.</text>
</comment>
<dbReference type="InterPro" id="IPR011652">
    <property type="entry name" value="MORN_2"/>
</dbReference>
<dbReference type="EMBL" id="JAKHSK010000006">
    <property type="protein sequence ID" value="MCL6217894.1"/>
    <property type="molecule type" value="Genomic_DNA"/>
</dbReference>
<evidence type="ECO:0000313" key="2">
    <source>
        <dbReference type="EMBL" id="MCL6217894.1"/>
    </source>
</evidence>
<sequence>MKIDKFMSLFNFSTKSIVYQWACFSFIFLAFQNLNAQEGANLTDAQGKRHGEWKVNFPGTNQTKFEGTFNHGKETGKFKFYKKGYENYPSAIMNFETGSDSIAVKYYTQKGEVISEGMMLNKKRAGKWTTYHYKSNQIMMTEYYKNDILNGLQTTYFKNGKVGEKTNYKNGIKDGSSQIYADNGQLLQDLHYKNGELDGHQTYYKPDGSLVAEGDYKNGRRIEDQNKLKN</sequence>
<evidence type="ECO:0000313" key="3">
    <source>
        <dbReference type="Proteomes" id="UP001139521"/>
    </source>
</evidence>
<name>A0A9X2A0D4_9FLAO</name>
<dbReference type="Gene3D" id="2.20.110.10">
    <property type="entry name" value="Histone H3 K4-specific methyltransferase SET7/9 N-terminal domain"/>
    <property type="match status" value="2"/>
</dbReference>
<evidence type="ECO:0000256" key="1">
    <source>
        <dbReference type="SAM" id="SignalP"/>
    </source>
</evidence>
<feature type="signal peptide" evidence="1">
    <location>
        <begin position="1"/>
        <end position="36"/>
    </location>
</feature>
<dbReference type="PANTHER" id="PTHR33706:SF1">
    <property type="entry name" value="TPR REPEAT PROTEIN"/>
    <property type="match status" value="1"/>
</dbReference>
<gene>
    <name evidence="2" type="ORF">L1967_06240</name>
</gene>
<accession>A0A9X2A0D4</accession>
<dbReference type="PANTHER" id="PTHR33706">
    <property type="entry name" value="MORN VARIANT REPEAT PROTEIN"/>
    <property type="match status" value="1"/>
</dbReference>
<protein>
    <submittedName>
        <fullName evidence="2">Aspartic peptidase</fullName>
    </submittedName>
</protein>
<keyword evidence="1" id="KW-0732">Signal</keyword>
<proteinExistence type="predicted"/>
<dbReference type="AlphaFoldDB" id="A0A9X2A0D4"/>
<dbReference type="Pfam" id="PF07661">
    <property type="entry name" value="MORN_2"/>
    <property type="match status" value="3"/>
</dbReference>
<dbReference type="SUPFAM" id="SSF82185">
    <property type="entry name" value="Histone H3 K4-specific methyltransferase SET7/9 N-terminal domain"/>
    <property type="match status" value="1"/>
</dbReference>
<keyword evidence="3" id="KW-1185">Reference proteome</keyword>
<feature type="chain" id="PRO_5040794309" evidence="1">
    <location>
        <begin position="37"/>
        <end position="230"/>
    </location>
</feature>
<organism evidence="2 3">
    <name type="scientific">Zunongwangia pacifica</name>
    <dbReference type="NCBI Taxonomy" id="2911062"/>
    <lineage>
        <taxon>Bacteria</taxon>
        <taxon>Pseudomonadati</taxon>
        <taxon>Bacteroidota</taxon>
        <taxon>Flavobacteriia</taxon>
        <taxon>Flavobacteriales</taxon>
        <taxon>Flavobacteriaceae</taxon>
        <taxon>Zunongwangia</taxon>
    </lineage>
</organism>